<dbReference type="UniPathway" id="UPA00664"/>
<dbReference type="HOGENOM" id="CLU_013386_1_0_5"/>
<sequence>MTPLALPFPEFDPVAFSLGPLTVKWYGLAYLAGLIIGWIYVRRLLSTPRLWRNETPPFGVEKVDDLLLYITLGVVLGGRLGYVFLYEPGSYLTQPWEILAIWKGGMSFHGALVGCAVAAWAFARRNGVSALSTMDLGTAAVPIGIFFGRVSNFINGELFGRVSDVPWAMVFPSAQWLHPDVEPATRHPSQLYQAALEGLVLFLVLRVLTHHAGALKRPGLVAGTFLAGYAIARSIGEVFREPHAIHALNIGPFTAGQMYSLPMLALGLYLIWRARREAAPQAP</sequence>
<dbReference type="KEGG" id="hni:W911_17130"/>
<reference evidence="8 9" key="1">
    <citation type="journal article" date="2014" name="Genome Announc.">
        <title>Complete Genome Sequence of Hyphomicrobium nitrativorans Strain NL23, a Denitrifying Bacterium Isolated from Biofilm of a Methanol-Fed Denitrification System Treating Seawater at the Montreal Biodome.</title>
        <authorList>
            <person name="Martineau C."/>
            <person name="Villeneuve C."/>
            <person name="Mauffrey F."/>
            <person name="Villemur R."/>
        </authorList>
    </citation>
    <scope>NUCLEOTIDE SEQUENCE [LARGE SCALE GENOMIC DNA]</scope>
    <source>
        <strain evidence="8">NL23</strain>
    </source>
</reference>
<evidence type="ECO:0000313" key="8">
    <source>
        <dbReference type="EMBL" id="AHB49720.1"/>
    </source>
</evidence>
<comment type="similarity">
    <text evidence="1 7">Belongs to the Lgt family.</text>
</comment>
<dbReference type="STRING" id="1029756.W911_17130"/>
<evidence type="ECO:0000256" key="2">
    <source>
        <dbReference type="ARBA" id="ARBA00022475"/>
    </source>
</evidence>
<dbReference type="RefSeq" id="WP_023788715.1">
    <property type="nucleotide sequence ID" value="NC_022997.1"/>
</dbReference>
<dbReference type="PATRIC" id="fig|1029756.8.peg.3566"/>
<dbReference type="EC" id="2.5.1.145" evidence="7"/>
<comment type="catalytic activity">
    <reaction evidence="7">
        <text>L-cysteinyl-[prolipoprotein] + a 1,2-diacyl-sn-glycero-3-phospho-(1'-sn-glycerol) = an S-1,2-diacyl-sn-glyceryl-L-cysteinyl-[prolipoprotein] + sn-glycerol 1-phosphate + H(+)</text>
        <dbReference type="Rhea" id="RHEA:56712"/>
        <dbReference type="Rhea" id="RHEA-COMP:14679"/>
        <dbReference type="Rhea" id="RHEA-COMP:14680"/>
        <dbReference type="ChEBI" id="CHEBI:15378"/>
        <dbReference type="ChEBI" id="CHEBI:29950"/>
        <dbReference type="ChEBI" id="CHEBI:57685"/>
        <dbReference type="ChEBI" id="CHEBI:64716"/>
        <dbReference type="ChEBI" id="CHEBI:140658"/>
        <dbReference type="EC" id="2.5.1.145"/>
    </reaction>
</comment>
<name>V5SI47_9HYPH</name>
<dbReference type="AlphaFoldDB" id="V5SI47"/>
<dbReference type="GO" id="GO:0005886">
    <property type="term" value="C:plasma membrane"/>
    <property type="evidence" value="ECO:0007669"/>
    <property type="project" value="UniProtKB-SubCell"/>
</dbReference>
<keyword evidence="5 7" id="KW-1133">Transmembrane helix</keyword>
<dbReference type="EMBL" id="CP006912">
    <property type="protein sequence ID" value="AHB49720.1"/>
    <property type="molecule type" value="Genomic_DNA"/>
</dbReference>
<protein>
    <recommendedName>
        <fullName evidence="7">Phosphatidylglycerol--prolipoprotein diacylglyceryl transferase</fullName>
        <ecNumber evidence="7">2.5.1.145</ecNumber>
    </recommendedName>
</protein>
<feature type="transmembrane region" description="Helical" evidence="7">
    <location>
        <begin position="25"/>
        <end position="45"/>
    </location>
</feature>
<comment type="function">
    <text evidence="7">Catalyzes the transfer of the diacylglyceryl group from phosphatidylglycerol to the sulfhydryl group of the N-terminal cysteine of a prolipoprotein, the first step in the formation of mature lipoproteins.</text>
</comment>
<evidence type="ECO:0000256" key="5">
    <source>
        <dbReference type="ARBA" id="ARBA00022989"/>
    </source>
</evidence>
<comment type="subcellular location">
    <subcellularLocation>
        <location evidence="7">Cell membrane</location>
        <topology evidence="7">Multi-pass membrane protein</topology>
    </subcellularLocation>
</comment>
<feature type="transmembrane region" description="Helical" evidence="7">
    <location>
        <begin position="191"/>
        <end position="208"/>
    </location>
</feature>
<accession>V5SI47</accession>
<keyword evidence="2 7" id="KW-1003">Cell membrane</keyword>
<gene>
    <name evidence="7" type="primary">lgt</name>
    <name evidence="8" type="ORF">W911_17130</name>
</gene>
<dbReference type="GO" id="GO:0008961">
    <property type="term" value="F:phosphatidylglycerol-prolipoprotein diacylglyceryl transferase activity"/>
    <property type="evidence" value="ECO:0007669"/>
    <property type="project" value="UniProtKB-UniRule"/>
</dbReference>
<dbReference type="PANTHER" id="PTHR30589">
    <property type="entry name" value="PROLIPOPROTEIN DIACYLGLYCERYL TRANSFERASE"/>
    <property type="match status" value="1"/>
</dbReference>
<keyword evidence="9" id="KW-1185">Reference proteome</keyword>
<feature type="transmembrane region" description="Helical" evidence="7">
    <location>
        <begin position="106"/>
        <end position="123"/>
    </location>
</feature>
<keyword evidence="3 7" id="KW-0808">Transferase</keyword>
<dbReference type="Proteomes" id="UP000018542">
    <property type="component" value="Chromosome"/>
</dbReference>
<dbReference type="GO" id="GO:0042158">
    <property type="term" value="P:lipoprotein biosynthetic process"/>
    <property type="evidence" value="ECO:0007669"/>
    <property type="project" value="UniProtKB-UniRule"/>
</dbReference>
<feature type="transmembrane region" description="Helical" evidence="7">
    <location>
        <begin position="220"/>
        <end position="236"/>
    </location>
</feature>
<evidence type="ECO:0000256" key="6">
    <source>
        <dbReference type="ARBA" id="ARBA00023136"/>
    </source>
</evidence>
<proteinExistence type="inferred from homology"/>
<dbReference type="NCBIfam" id="TIGR00544">
    <property type="entry name" value="lgt"/>
    <property type="match status" value="1"/>
</dbReference>
<feature type="transmembrane region" description="Helical" evidence="7">
    <location>
        <begin position="135"/>
        <end position="154"/>
    </location>
</feature>
<evidence type="ECO:0000256" key="7">
    <source>
        <dbReference type="HAMAP-Rule" id="MF_01147"/>
    </source>
</evidence>
<keyword evidence="8" id="KW-0449">Lipoprotein</keyword>
<feature type="binding site" evidence="7">
    <location>
        <position position="149"/>
    </location>
    <ligand>
        <name>a 1,2-diacyl-sn-glycero-3-phospho-(1'-sn-glycerol)</name>
        <dbReference type="ChEBI" id="CHEBI:64716"/>
    </ligand>
</feature>
<feature type="transmembrane region" description="Helical" evidence="7">
    <location>
        <begin position="66"/>
        <end position="86"/>
    </location>
</feature>
<evidence type="ECO:0000256" key="4">
    <source>
        <dbReference type="ARBA" id="ARBA00022692"/>
    </source>
</evidence>
<keyword evidence="4 7" id="KW-0812">Transmembrane</keyword>
<keyword evidence="6 7" id="KW-0472">Membrane</keyword>
<dbReference type="PANTHER" id="PTHR30589:SF0">
    <property type="entry name" value="PHOSPHATIDYLGLYCEROL--PROLIPOPROTEIN DIACYLGLYCERYL TRANSFERASE"/>
    <property type="match status" value="1"/>
</dbReference>
<feature type="transmembrane region" description="Helical" evidence="7">
    <location>
        <begin position="256"/>
        <end position="272"/>
    </location>
</feature>
<dbReference type="HAMAP" id="MF_01147">
    <property type="entry name" value="Lgt"/>
    <property type="match status" value="1"/>
</dbReference>
<dbReference type="Pfam" id="PF01790">
    <property type="entry name" value="LGT"/>
    <property type="match status" value="1"/>
</dbReference>
<evidence type="ECO:0000256" key="1">
    <source>
        <dbReference type="ARBA" id="ARBA00007150"/>
    </source>
</evidence>
<organism evidence="8 9">
    <name type="scientific">Hyphomicrobium nitrativorans NL23</name>
    <dbReference type="NCBI Taxonomy" id="1029756"/>
    <lineage>
        <taxon>Bacteria</taxon>
        <taxon>Pseudomonadati</taxon>
        <taxon>Pseudomonadota</taxon>
        <taxon>Alphaproteobacteria</taxon>
        <taxon>Hyphomicrobiales</taxon>
        <taxon>Hyphomicrobiaceae</taxon>
        <taxon>Hyphomicrobium</taxon>
    </lineage>
</organism>
<comment type="pathway">
    <text evidence="7">Protein modification; lipoprotein biosynthesis (diacylglyceryl transfer).</text>
</comment>
<dbReference type="OrthoDB" id="871140at2"/>
<dbReference type="InterPro" id="IPR001640">
    <property type="entry name" value="Lgt"/>
</dbReference>
<evidence type="ECO:0000256" key="3">
    <source>
        <dbReference type="ARBA" id="ARBA00022679"/>
    </source>
</evidence>
<evidence type="ECO:0000313" key="9">
    <source>
        <dbReference type="Proteomes" id="UP000018542"/>
    </source>
</evidence>